<gene>
    <name evidence="10" type="ORF">HY30_13785</name>
</gene>
<feature type="transmembrane region" description="Helical" evidence="8">
    <location>
        <begin position="379"/>
        <end position="400"/>
    </location>
</feature>
<dbReference type="EMBL" id="AWFG01000013">
    <property type="protein sequence ID" value="KCZ59671.1"/>
    <property type="molecule type" value="Genomic_DNA"/>
</dbReference>
<feature type="domain" description="Type II secretion system protein GspF" evidence="9">
    <location>
        <begin position="74"/>
        <end position="196"/>
    </location>
</feature>
<evidence type="ECO:0000256" key="8">
    <source>
        <dbReference type="SAM" id="Phobius"/>
    </source>
</evidence>
<dbReference type="InterPro" id="IPR018076">
    <property type="entry name" value="T2SS_GspF_dom"/>
</dbReference>
<evidence type="ECO:0000256" key="5">
    <source>
        <dbReference type="ARBA" id="ARBA00022692"/>
    </source>
</evidence>
<dbReference type="PANTHER" id="PTHR30012">
    <property type="entry name" value="GENERAL SECRETION PATHWAY PROTEIN"/>
    <property type="match status" value="1"/>
</dbReference>
<dbReference type="eggNOG" id="COG1459">
    <property type="taxonomic scope" value="Bacteria"/>
</dbReference>
<dbReference type="PATRIC" id="fig|1280947.3.peg.1084"/>
<keyword evidence="4" id="KW-0997">Cell inner membrane</keyword>
<feature type="transmembrane region" description="Helical" evidence="8">
    <location>
        <begin position="222"/>
        <end position="244"/>
    </location>
</feature>
<feature type="domain" description="Type II secretion system protein GspF" evidence="9">
    <location>
        <begin position="279"/>
        <end position="398"/>
    </location>
</feature>
<proteinExistence type="inferred from homology"/>
<accession>A0A062UQ66</accession>
<dbReference type="PANTHER" id="PTHR30012:SF0">
    <property type="entry name" value="TYPE II SECRETION SYSTEM PROTEIN F-RELATED"/>
    <property type="match status" value="1"/>
</dbReference>
<dbReference type="Proteomes" id="UP000027190">
    <property type="component" value="Unassembled WGS sequence"/>
</dbReference>
<dbReference type="InterPro" id="IPR042094">
    <property type="entry name" value="T2SS_GspF_sf"/>
</dbReference>
<dbReference type="RefSeq" id="WP_034737926.1">
    <property type="nucleotide sequence ID" value="NZ_CAXIAO010000016.1"/>
</dbReference>
<protein>
    <recommendedName>
        <fullName evidence="9">Type II secretion system protein GspF domain-containing protein</fullName>
    </recommendedName>
</protein>
<evidence type="ECO:0000256" key="7">
    <source>
        <dbReference type="ARBA" id="ARBA00023136"/>
    </source>
</evidence>
<dbReference type="InterPro" id="IPR003004">
    <property type="entry name" value="GspF/PilC"/>
</dbReference>
<reference evidence="10 11" key="1">
    <citation type="journal article" date="2014" name="Antonie Van Leeuwenhoek">
        <title>Hyphomonas beringensis sp. nov. and Hyphomonas chukchiensis sp. nov., isolated from surface seawater of the Bering Sea and Chukchi Sea.</title>
        <authorList>
            <person name="Li C."/>
            <person name="Lai Q."/>
            <person name="Li G."/>
            <person name="Dong C."/>
            <person name="Wang J."/>
            <person name="Liao Y."/>
            <person name="Shao Z."/>
        </authorList>
    </citation>
    <scope>NUCLEOTIDE SEQUENCE [LARGE SCALE GENOMIC DNA]</scope>
    <source>
        <strain evidence="10 11">BH-BN04-4</strain>
    </source>
</reference>
<feature type="transmembrane region" description="Helical" evidence="8">
    <location>
        <begin position="172"/>
        <end position="192"/>
    </location>
</feature>
<comment type="subcellular location">
    <subcellularLocation>
        <location evidence="1">Cell inner membrane</location>
        <topology evidence="1">Multi-pass membrane protein</topology>
    </subcellularLocation>
</comment>
<dbReference type="GO" id="GO:0005886">
    <property type="term" value="C:plasma membrane"/>
    <property type="evidence" value="ECO:0007669"/>
    <property type="project" value="UniProtKB-SubCell"/>
</dbReference>
<keyword evidence="6 8" id="KW-1133">Transmembrane helix</keyword>
<evidence type="ECO:0000259" key="9">
    <source>
        <dbReference type="Pfam" id="PF00482"/>
    </source>
</evidence>
<keyword evidence="5 8" id="KW-0812">Transmembrane</keyword>
<keyword evidence="7 8" id="KW-0472">Membrane</keyword>
<evidence type="ECO:0000256" key="6">
    <source>
        <dbReference type="ARBA" id="ARBA00022989"/>
    </source>
</evidence>
<evidence type="ECO:0000256" key="2">
    <source>
        <dbReference type="ARBA" id="ARBA00005745"/>
    </source>
</evidence>
<evidence type="ECO:0000256" key="1">
    <source>
        <dbReference type="ARBA" id="ARBA00004429"/>
    </source>
</evidence>
<evidence type="ECO:0000313" key="11">
    <source>
        <dbReference type="Proteomes" id="UP000027190"/>
    </source>
</evidence>
<dbReference type="Gene3D" id="1.20.81.30">
    <property type="entry name" value="Type II secretion system (T2SS), domain F"/>
    <property type="match status" value="2"/>
</dbReference>
<dbReference type="FunFam" id="1.20.81.30:FF:000001">
    <property type="entry name" value="Type II secretion system protein F"/>
    <property type="match status" value="1"/>
</dbReference>
<comment type="caution">
    <text evidence="10">The sequence shown here is derived from an EMBL/GenBank/DDBJ whole genome shotgun (WGS) entry which is preliminary data.</text>
</comment>
<dbReference type="PRINTS" id="PR00812">
    <property type="entry name" value="BCTERIALGSPF"/>
</dbReference>
<dbReference type="STRING" id="1280947.HY30_13785"/>
<keyword evidence="11" id="KW-1185">Reference proteome</keyword>
<dbReference type="AlphaFoldDB" id="A0A062UQ66"/>
<evidence type="ECO:0000256" key="3">
    <source>
        <dbReference type="ARBA" id="ARBA00022475"/>
    </source>
</evidence>
<comment type="similarity">
    <text evidence="2">Belongs to the GSP F family.</text>
</comment>
<sequence length="408" mass="43617">MMQFRYNAVDSTGKACSGTLTAGTLVEARQVLRSKALLPVQITLASGKASAPTSKKRNRTFRSAITSKTLTLITRQLASLIANSIRIEEALAAIARQDLPARAKTVLIEIRHQIIDGSSLAKALSAQGNVFPRQYISSVAAGESSGRLDIVLEHLADYTETRQENRQTLQLALIYPAFLALVSGAVIVLLLTKVVPDVVSVYQRRGADLPLSTDLLIAVSDFLRQFGVGILFALTLLYAALAWAMRRQAGRQAWGRWSLKAPLFGPFNLRRQAAEISGTLAILIQSGVPLVEALKTAAGVASNDYVSNRMHMAANDVGEGTALDLALSRTGVMPPMMLAIVASAIRSGELGPALARTARDQQKELGAQTKALVALMEPMVLLVMGGIVLFIVLAILTPIVNLNTLSGV</sequence>
<dbReference type="GO" id="GO:0015628">
    <property type="term" value="P:protein secretion by the type II secretion system"/>
    <property type="evidence" value="ECO:0007669"/>
    <property type="project" value="TreeGrafter"/>
</dbReference>
<dbReference type="Pfam" id="PF00482">
    <property type="entry name" value="T2SSF"/>
    <property type="match status" value="2"/>
</dbReference>
<organism evidence="10 11">
    <name type="scientific">Hyphomonas chukchiensis</name>
    <dbReference type="NCBI Taxonomy" id="1280947"/>
    <lineage>
        <taxon>Bacteria</taxon>
        <taxon>Pseudomonadati</taxon>
        <taxon>Pseudomonadota</taxon>
        <taxon>Alphaproteobacteria</taxon>
        <taxon>Hyphomonadales</taxon>
        <taxon>Hyphomonadaceae</taxon>
        <taxon>Hyphomonas</taxon>
    </lineage>
</organism>
<evidence type="ECO:0000256" key="4">
    <source>
        <dbReference type="ARBA" id="ARBA00022519"/>
    </source>
</evidence>
<evidence type="ECO:0000313" key="10">
    <source>
        <dbReference type="EMBL" id="KCZ59671.1"/>
    </source>
</evidence>
<name>A0A062UQ66_9PROT</name>
<keyword evidence="3" id="KW-1003">Cell membrane</keyword>